<reference evidence="1" key="1">
    <citation type="journal article" date="2021" name="Environ. Microbiol.">
        <title>Gene family expansions and transcriptome signatures uncover fungal adaptations to wood decay.</title>
        <authorList>
            <person name="Hage H."/>
            <person name="Miyauchi S."/>
            <person name="Viragh M."/>
            <person name="Drula E."/>
            <person name="Min B."/>
            <person name="Chaduli D."/>
            <person name="Navarro D."/>
            <person name="Favel A."/>
            <person name="Norest M."/>
            <person name="Lesage-Meessen L."/>
            <person name="Balint B."/>
            <person name="Merenyi Z."/>
            <person name="de Eugenio L."/>
            <person name="Morin E."/>
            <person name="Martinez A.T."/>
            <person name="Baldrian P."/>
            <person name="Stursova M."/>
            <person name="Martinez M.J."/>
            <person name="Novotny C."/>
            <person name="Magnuson J.K."/>
            <person name="Spatafora J.W."/>
            <person name="Maurice S."/>
            <person name="Pangilinan J."/>
            <person name="Andreopoulos W."/>
            <person name="LaButti K."/>
            <person name="Hundley H."/>
            <person name="Na H."/>
            <person name="Kuo A."/>
            <person name="Barry K."/>
            <person name="Lipzen A."/>
            <person name="Henrissat B."/>
            <person name="Riley R."/>
            <person name="Ahrendt S."/>
            <person name="Nagy L.G."/>
            <person name="Grigoriev I.V."/>
            <person name="Martin F."/>
            <person name="Rosso M.N."/>
        </authorList>
    </citation>
    <scope>NUCLEOTIDE SEQUENCE</scope>
    <source>
        <strain evidence="1">CBS 384.51</strain>
    </source>
</reference>
<gene>
    <name evidence="1" type="ORF">BDY19DRAFT_991570</name>
</gene>
<evidence type="ECO:0000313" key="1">
    <source>
        <dbReference type="EMBL" id="KAI0090970.1"/>
    </source>
</evidence>
<evidence type="ECO:0000313" key="2">
    <source>
        <dbReference type="Proteomes" id="UP001055072"/>
    </source>
</evidence>
<organism evidence="1 2">
    <name type="scientific">Irpex rosettiformis</name>
    <dbReference type="NCBI Taxonomy" id="378272"/>
    <lineage>
        <taxon>Eukaryota</taxon>
        <taxon>Fungi</taxon>
        <taxon>Dikarya</taxon>
        <taxon>Basidiomycota</taxon>
        <taxon>Agaricomycotina</taxon>
        <taxon>Agaricomycetes</taxon>
        <taxon>Polyporales</taxon>
        <taxon>Irpicaceae</taxon>
        <taxon>Irpex</taxon>
    </lineage>
</organism>
<sequence length="274" mass="30633">MTVNIQVLSDLHLEYSQPPGTPETPGEAYAYDIPVCAGYLALLGDTGCTCDDRLFNWLDIQLTKFRIVFYLSGNHEPHGSSLIDSHSRLATYEANHNSSIHGSQETEPYHGRFVFLNRTRYDINPTLSILGCTLWGAIDPTHPDIHALNDFKRIHNFTPETFRAEHEADVAWLNSVVATMAQEEPERRVIVFTHHAPTIKGTSDPKNQGKSTSTAFATELMAEPVCTAGTVKVWAFGHTHWCCDFVRRGIRVFSNQKGRGDGVEGFDRCKVLSL</sequence>
<accession>A0ACB8UAG9</accession>
<dbReference type="EMBL" id="MU274906">
    <property type="protein sequence ID" value="KAI0090970.1"/>
    <property type="molecule type" value="Genomic_DNA"/>
</dbReference>
<protein>
    <submittedName>
        <fullName evidence="1">Ser/Thr protein phosphatase protein</fullName>
    </submittedName>
</protein>
<comment type="caution">
    <text evidence="1">The sequence shown here is derived from an EMBL/GenBank/DDBJ whole genome shotgun (WGS) entry which is preliminary data.</text>
</comment>
<proteinExistence type="predicted"/>
<name>A0ACB8UAG9_9APHY</name>
<keyword evidence="2" id="KW-1185">Reference proteome</keyword>
<dbReference type="Proteomes" id="UP001055072">
    <property type="component" value="Unassembled WGS sequence"/>
</dbReference>